<evidence type="ECO:0000313" key="2">
    <source>
        <dbReference type="Proteomes" id="UP000315724"/>
    </source>
</evidence>
<organism evidence="1 2">
    <name type="scientific">Thalassoglobus polymorphus</name>
    <dbReference type="NCBI Taxonomy" id="2527994"/>
    <lineage>
        <taxon>Bacteria</taxon>
        <taxon>Pseudomonadati</taxon>
        <taxon>Planctomycetota</taxon>
        <taxon>Planctomycetia</taxon>
        <taxon>Planctomycetales</taxon>
        <taxon>Planctomycetaceae</taxon>
        <taxon>Thalassoglobus</taxon>
    </lineage>
</organism>
<dbReference type="RefSeq" id="WP_145199429.1">
    <property type="nucleotide sequence ID" value="NZ_CP036267.1"/>
</dbReference>
<sequence length="98" mass="10838">MEREQLKQTLSELHQELAESPDLVDTETKALIQQLATDIQLVCTSDSVEPGEKSEPVQIEKEGVLDQLLSLTDEFEESYPKLAEAIGRVATALSRIGI</sequence>
<evidence type="ECO:0000313" key="1">
    <source>
        <dbReference type="EMBL" id="QDT33312.1"/>
    </source>
</evidence>
<dbReference type="Pfam" id="PF14357">
    <property type="entry name" value="DUF4404"/>
    <property type="match status" value="1"/>
</dbReference>
<dbReference type="OrthoDB" id="281328at2"/>
<evidence type="ECO:0008006" key="3">
    <source>
        <dbReference type="Google" id="ProtNLM"/>
    </source>
</evidence>
<accession>A0A517QNX3</accession>
<dbReference type="AlphaFoldDB" id="A0A517QNX3"/>
<reference evidence="1 2" key="1">
    <citation type="submission" date="2019-02" db="EMBL/GenBank/DDBJ databases">
        <title>Deep-cultivation of Planctomycetes and their phenomic and genomic characterization uncovers novel biology.</title>
        <authorList>
            <person name="Wiegand S."/>
            <person name="Jogler M."/>
            <person name="Boedeker C."/>
            <person name="Pinto D."/>
            <person name="Vollmers J."/>
            <person name="Rivas-Marin E."/>
            <person name="Kohn T."/>
            <person name="Peeters S.H."/>
            <person name="Heuer A."/>
            <person name="Rast P."/>
            <person name="Oberbeckmann S."/>
            <person name="Bunk B."/>
            <person name="Jeske O."/>
            <person name="Meyerdierks A."/>
            <person name="Storesund J.E."/>
            <person name="Kallscheuer N."/>
            <person name="Luecker S."/>
            <person name="Lage O.M."/>
            <person name="Pohl T."/>
            <person name="Merkel B.J."/>
            <person name="Hornburger P."/>
            <person name="Mueller R.-W."/>
            <person name="Bruemmer F."/>
            <person name="Labrenz M."/>
            <person name="Spormann A.M."/>
            <person name="Op den Camp H."/>
            <person name="Overmann J."/>
            <person name="Amann R."/>
            <person name="Jetten M.S.M."/>
            <person name="Mascher T."/>
            <person name="Medema M.H."/>
            <person name="Devos D.P."/>
            <person name="Kaster A.-K."/>
            <person name="Ovreas L."/>
            <person name="Rohde M."/>
            <person name="Galperin M.Y."/>
            <person name="Jogler C."/>
        </authorList>
    </citation>
    <scope>NUCLEOTIDE SEQUENCE [LARGE SCALE GENOMIC DNA]</scope>
    <source>
        <strain evidence="1 2">Mal48</strain>
    </source>
</reference>
<dbReference type="Proteomes" id="UP000315724">
    <property type="component" value="Chromosome"/>
</dbReference>
<name>A0A517QNX3_9PLAN</name>
<gene>
    <name evidence="1" type="ORF">Mal48_25650</name>
</gene>
<dbReference type="KEGG" id="tpol:Mal48_25650"/>
<proteinExistence type="predicted"/>
<keyword evidence="2" id="KW-1185">Reference proteome</keyword>
<protein>
    <recommendedName>
        <fullName evidence="3">DUF4404 domain-containing protein</fullName>
    </recommendedName>
</protein>
<dbReference type="EMBL" id="CP036267">
    <property type="protein sequence ID" value="QDT33312.1"/>
    <property type="molecule type" value="Genomic_DNA"/>
</dbReference>
<dbReference type="InterPro" id="IPR025516">
    <property type="entry name" value="DUF4404"/>
</dbReference>